<dbReference type="GO" id="GO:0006364">
    <property type="term" value="P:rRNA processing"/>
    <property type="evidence" value="ECO:0007669"/>
    <property type="project" value="TreeGrafter"/>
</dbReference>
<dbReference type="GO" id="GO:0000027">
    <property type="term" value="P:ribosomal large subunit assembly"/>
    <property type="evidence" value="ECO:0007669"/>
    <property type="project" value="InterPro"/>
</dbReference>
<keyword evidence="6" id="KW-0690">Ribosome biogenesis</keyword>
<reference evidence="9 10" key="1">
    <citation type="journal article" date="2014" name="PLoS Genet.">
        <title>Analysis of the Phlebiopsis gigantea genome, transcriptome and secretome provides insight into its pioneer colonization strategies of wood.</title>
        <authorList>
            <person name="Hori C."/>
            <person name="Ishida T."/>
            <person name="Igarashi K."/>
            <person name="Samejima M."/>
            <person name="Suzuki H."/>
            <person name="Master E."/>
            <person name="Ferreira P."/>
            <person name="Ruiz-Duenas F.J."/>
            <person name="Held B."/>
            <person name="Canessa P."/>
            <person name="Larrondo L.F."/>
            <person name="Schmoll M."/>
            <person name="Druzhinina I.S."/>
            <person name="Kubicek C.P."/>
            <person name="Gaskell J.A."/>
            <person name="Kersten P."/>
            <person name="St John F."/>
            <person name="Glasner J."/>
            <person name="Sabat G."/>
            <person name="Splinter BonDurant S."/>
            <person name="Syed K."/>
            <person name="Yadav J."/>
            <person name="Mgbeahuruike A.C."/>
            <person name="Kovalchuk A."/>
            <person name="Asiegbu F.O."/>
            <person name="Lackner G."/>
            <person name="Hoffmeister D."/>
            <person name="Rencoret J."/>
            <person name="Gutierrez A."/>
            <person name="Sun H."/>
            <person name="Lindquist E."/>
            <person name="Barry K."/>
            <person name="Riley R."/>
            <person name="Grigoriev I.V."/>
            <person name="Henrissat B."/>
            <person name="Kues U."/>
            <person name="Berka R.M."/>
            <person name="Martinez A.T."/>
            <person name="Covert S.F."/>
            <person name="Blanchette R.A."/>
            <person name="Cullen D."/>
        </authorList>
    </citation>
    <scope>NUCLEOTIDE SEQUENCE [LARGE SCALE GENOMIC DNA]</scope>
    <source>
        <strain evidence="9 10">11061_1 CR5-6</strain>
    </source>
</reference>
<accession>A0A0C3S7C7</accession>
<protein>
    <recommendedName>
        <fullName evidence="6">Ribosome assembly factor mrt4</fullName>
    </recommendedName>
</protein>
<dbReference type="PANTHER" id="PTHR45841">
    <property type="entry name" value="MRNA TURNOVER PROTEIN 4 MRTO4"/>
    <property type="match status" value="1"/>
</dbReference>
<dbReference type="Gene3D" id="3.90.105.20">
    <property type="match status" value="1"/>
</dbReference>
<dbReference type="PANTHER" id="PTHR45841:SF1">
    <property type="entry name" value="MRNA TURNOVER PROTEIN 4 HOMOLOG"/>
    <property type="match status" value="1"/>
</dbReference>
<feature type="compositionally biased region" description="Acidic residues" evidence="7">
    <location>
        <begin position="235"/>
        <end position="252"/>
    </location>
</feature>
<dbReference type="GO" id="GO:0000956">
    <property type="term" value="P:nuclear-transcribed mRNA catabolic process"/>
    <property type="evidence" value="ECO:0007669"/>
    <property type="project" value="TreeGrafter"/>
</dbReference>
<feature type="domain" description="Large ribosomal subunit protein uL10-like insertion" evidence="8">
    <location>
        <begin position="126"/>
        <end position="204"/>
    </location>
</feature>
<dbReference type="CDD" id="cd05796">
    <property type="entry name" value="Ribosomal_P0_like"/>
    <property type="match status" value="1"/>
</dbReference>
<gene>
    <name evidence="9" type="ORF">PHLGIDRAFT_128128</name>
</gene>
<dbReference type="STRING" id="745531.A0A0C3S7C7"/>
<keyword evidence="4 6" id="KW-0963">Cytoplasm</keyword>
<dbReference type="InterPro" id="IPR040637">
    <property type="entry name" value="Ribosomal_uL10-like_insert"/>
</dbReference>
<dbReference type="GO" id="GO:0003723">
    <property type="term" value="F:RNA binding"/>
    <property type="evidence" value="ECO:0007669"/>
    <property type="project" value="TreeGrafter"/>
</dbReference>
<dbReference type="FunFam" id="3.30.70.1730:FF:000005">
    <property type="entry name" value="Ribosome assembly factor mrt4"/>
    <property type="match status" value="1"/>
</dbReference>
<dbReference type="InterPro" id="IPR033867">
    <property type="entry name" value="Mrt4"/>
</dbReference>
<evidence type="ECO:0000259" key="8">
    <source>
        <dbReference type="Pfam" id="PF17777"/>
    </source>
</evidence>
<dbReference type="Gene3D" id="3.30.70.1730">
    <property type="match status" value="1"/>
</dbReference>
<comment type="function">
    <text evidence="1 6">Component of the ribosome assembly machinery. Nuclear paralog of the ribosomal protein P0, it binds pre-60S subunits at an early stage of assembly in the nucleolus, and is replaced by P0 in cytoplasmic pre-60S subunits and mature 80S ribosomes.</text>
</comment>
<evidence type="ECO:0000256" key="1">
    <source>
        <dbReference type="ARBA" id="ARBA00004046"/>
    </source>
</evidence>
<evidence type="ECO:0000256" key="4">
    <source>
        <dbReference type="ARBA" id="ARBA00022490"/>
    </source>
</evidence>
<name>A0A0C3S7C7_PHLG1</name>
<dbReference type="HOGENOM" id="CLU_071690_3_0_1"/>
<sequence>MPKSRRAKVVSLTKVAKKTKEQKGALIQEVQENIDKWQYCWLFEVGNMRNSHLKIVRKLWKDSARIFFGRGAVMAKALGTTLEAEHKMGIHKIAQQIKGQVGLMFTDSPPEEVTAWFDDFHPPDFARSGNRATQTYILPSGPVMQQHSTPPEPFPHNEEPQLRKLGLHTKMVRGVPTLDAPHTVCEKGKVLTPEQAQLLKLVGVKMIEFRVALRARWTAANGEVVQIEGQSPPEEAGDEEAGADEAEEAISD</sequence>
<proteinExistence type="inferred from homology"/>
<dbReference type="InterPro" id="IPR043164">
    <property type="entry name" value="Ribosomal_uL10-like_insert_sf"/>
</dbReference>
<dbReference type="InterPro" id="IPR051742">
    <property type="entry name" value="Ribosome_Assembly_uL10"/>
</dbReference>
<evidence type="ECO:0000256" key="2">
    <source>
        <dbReference type="ARBA" id="ARBA00008889"/>
    </source>
</evidence>
<dbReference type="Pfam" id="PF00466">
    <property type="entry name" value="Ribosomal_L10"/>
    <property type="match status" value="1"/>
</dbReference>
<dbReference type="GO" id="GO:0005730">
    <property type="term" value="C:nucleolus"/>
    <property type="evidence" value="ECO:0007669"/>
    <property type="project" value="UniProtKB-SubCell"/>
</dbReference>
<dbReference type="Proteomes" id="UP000053257">
    <property type="component" value="Unassembled WGS sequence"/>
</dbReference>
<dbReference type="EMBL" id="KN840512">
    <property type="protein sequence ID" value="KIP06707.1"/>
    <property type="molecule type" value="Genomic_DNA"/>
</dbReference>
<evidence type="ECO:0000256" key="3">
    <source>
        <dbReference type="ARBA" id="ARBA00011117"/>
    </source>
</evidence>
<dbReference type="OrthoDB" id="10262308at2759"/>
<dbReference type="SUPFAM" id="SSF160369">
    <property type="entry name" value="Ribosomal protein L10-like"/>
    <property type="match status" value="1"/>
</dbReference>
<dbReference type="GO" id="GO:0030687">
    <property type="term" value="C:preribosome, large subunit precursor"/>
    <property type="evidence" value="ECO:0007669"/>
    <property type="project" value="TreeGrafter"/>
</dbReference>
<evidence type="ECO:0000256" key="6">
    <source>
        <dbReference type="RuleBase" id="RU364039"/>
    </source>
</evidence>
<comment type="subunit">
    <text evidence="3 6">Associates with the pre-60S ribosomal particle.</text>
</comment>
<dbReference type="AlphaFoldDB" id="A0A0C3S7C7"/>
<evidence type="ECO:0000313" key="9">
    <source>
        <dbReference type="EMBL" id="KIP06707.1"/>
    </source>
</evidence>
<keyword evidence="5 6" id="KW-0539">Nucleus</keyword>
<dbReference type="Pfam" id="PF17777">
    <property type="entry name" value="RL10P_insert"/>
    <property type="match status" value="1"/>
</dbReference>
<dbReference type="InterPro" id="IPR001790">
    <property type="entry name" value="Ribosomal_uL10"/>
</dbReference>
<dbReference type="GO" id="GO:0005737">
    <property type="term" value="C:cytoplasm"/>
    <property type="evidence" value="ECO:0007669"/>
    <property type="project" value="UniProtKB-SubCell"/>
</dbReference>
<organism evidence="9 10">
    <name type="scientific">Phlebiopsis gigantea (strain 11061_1 CR5-6)</name>
    <name type="common">White-rot fungus</name>
    <name type="synonym">Peniophora gigantea</name>
    <dbReference type="NCBI Taxonomy" id="745531"/>
    <lineage>
        <taxon>Eukaryota</taxon>
        <taxon>Fungi</taxon>
        <taxon>Dikarya</taxon>
        <taxon>Basidiomycota</taxon>
        <taxon>Agaricomycotina</taxon>
        <taxon>Agaricomycetes</taxon>
        <taxon>Polyporales</taxon>
        <taxon>Phanerochaetaceae</taxon>
        <taxon>Phlebiopsis</taxon>
    </lineage>
</organism>
<evidence type="ECO:0000313" key="10">
    <source>
        <dbReference type="Proteomes" id="UP000053257"/>
    </source>
</evidence>
<comment type="similarity">
    <text evidence="2 6">Belongs to the universal ribosomal protein uL10 family.</text>
</comment>
<evidence type="ECO:0000256" key="5">
    <source>
        <dbReference type="ARBA" id="ARBA00023242"/>
    </source>
</evidence>
<evidence type="ECO:0000256" key="7">
    <source>
        <dbReference type="SAM" id="MobiDB-lite"/>
    </source>
</evidence>
<keyword evidence="10" id="KW-1185">Reference proteome</keyword>
<feature type="region of interest" description="Disordered" evidence="7">
    <location>
        <begin position="227"/>
        <end position="252"/>
    </location>
</feature>
<dbReference type="FunFam" id="3.90.105.20:FF:000003">
    <property type="entry name" value="Ribosome assembly factor mrt4"/>
    <property type="match status" value="1"/>
</dbReference>
<comment type="subcellular location">
    <subcellularLocation>
        <location evidence="6">Cytoplasm</location>
    </subcellularLocation>
    <subcellularLocation>
        <location evidence="6">Nucleus</location>
        <location evidence="6">Nucleolus</location>
    </subcellularLocation>
</comment>
<dbReference type="InterPro" id="IPR043141">
    <property type="entry name" value="Ribosomal_uL10-like_sf"/>
</dbReference>